<dbReference type="RefSeq" id="WP_018624494.1">
    <property type="nucleotide sequence ID" value="NZ_BMGO01000001.1"/>
</dbReference>
<dbReference type="AlphaFoldDB" id="A0A2K9AS22"/>
<evidence type="ECO:0000256" key="1">
    <source>
        <dbReference type="ARBA" id="ARBA00022448"/>
    </source>
</evidence>
<dbReference type="Proteomes" id="UP000232693">
    <property type="component" value="Chromosome"/>
</dbReference>
<dbReference type="Pfam" id="PF04324">
    <property type="entry name" value="Fer2_BFD"/>
    <property type="match status" value="1"/>
</dbReference>
<dbReference type="GO" id="GO:0046872">
    <property type="term" value="F:metal ion binding"/>
    <property type="evidence" value="ECO:0007669"/>
    <property type="project" value="UniProtKB-KW"/>
</dbReference>
<dbReference type="Gene3D" id="1.10.10.1100">
    <property type="entry name" value="BFD-like [2Fe-2S]-binding domain"/>
    <property type="match status" value="1"/>
</dbReference>
<evidence type="ECO:0000256" key="6">
    <source>
        <dbReference type="ARBA" id="ARBA00023014"/>
    </source>
</evidence>
<accession>A0A2K9AS22</accession>
<dbReference type="OrthoDB" id="9815350at2"/>
<dbReference type="KEGG" id="kpd:CW740_08130"/>
<comment type="cofactor">
    <cofactor evidence="7">
        <name>[2Fe-2S] cluster</name>
        <dbReference type="ChEBI" id="CHEBI:190135"/>
    </cofactor>
</comment>
<dbReference type="InterPro" id="IPR052371">
    <property type="entry name" value="BFD-associated_ferredoxin"/>
</dbReference>
<comment type="similarity">
    <text evidence="9">Belongs to the Bfd family.</text>
</comment>
<evidence type="ECO:0000256" key="5">
    <source>
        <dbReference type="ARBA" id="ARBA00023004"/>
    </source>
</evidence>
<dbReference type="GO" id="GO:0051537">
    <property type="term" value="F:2 iron, 2 sulfur cluster binding"/>
    <property type="evidence" value="ECO:0007669"/>
    <property type="project" value="UniProtKB-KW"/>
</dbReference>
<sequence>MYVCLCKAITDKQIKDAAYNGATSMRCLNKDLGVATQCGKCAVTAKQILREHKSQVTQFDPQTTPNFVDATLGKAL</sequence>
<gene>
    <name evidence="10" type="ORF">CW740_08130</name>
</gene>
<keyword evidence="11" id="KW-1185">Reference proteome</keyword>
<keyword evidence="3" id="KW-0479">Metal-binding</keyword>
<evidence type="ECO:0000256" key="4">
    <source>
        <dbReference type="ARBA" id="ARBA00022982"/>
    </source>
</evidence>
<keyword evidence="4" id="KW-0249">Electron transport</keyword>
<proteinExistence type="inferred from homology"/>
<keyword evidence="2" id="KW-0001">2Fe-2S</keyword>
<reference evidence="10 11" key="1">
    <citation type="submission" date="2017-12" db="EMBL/GenBank/DDBJ databases">
        <title>Kangiella profundi FT102 completed genome.</title>
        <authorList>
            <person name="Xu J."/>
            <person name="Wang J."/>
            <person name="Lu Y."/>
        </authorList>
    </citation>
    <scope>NUCLEOTIDE SEQUENCE [LARGE SCALE GENOMIC DNA]</scope>
    <source>
        <strain evidence="10 11">FT102</strain>
    </source>
</reference>
<keyword evidence="6" id="KW-0411">Iron-sulfur</keyword>
<dbReference type="InterPro" id="IPR007419">
    <property type="entry name" value="BFD-like_2Fe2S-bd_dom"/>
</dbReference>
<evidence type="ECO:0000256" key="3">
    <source>
        <dbReference type="ARBA" id="ARBA00022723"/>
    </source>
</evidence>
<protein>
    <recommendedName>
        <fullName evidence="8">Bacterioferritin-associated ferredoxin</fullName>
    </recommendedName>
</protein>
<evidence type="ECO:0000256" key="9">
    <source>
        <dbReference type="ARBA" id="ARBA00046332"/>
    </source>
</evidence>
<evidence type="ECO:0000313" key="11">
    <source>
        <dbReference type="Proteomes" id="UP000232693"/>
    </source>
</evidence>
<dbReference type="EMBL" id="CP025120">
    <property type="protein sequence ID" value="AUD79213.1"/>
    <property type="molecule type" value="Genomic_DNA"/>
</dbReference>
<keyword evidence="1" id="KW-0813">Transport</keyword>
<dbReference type="CDD" id="cd19945">
    <property type="entry name" value="Fer2_BFD"/>
    <property type="match status" value="1"/>
</dbReference>
<evidence type="ECO:0000313" key="10">
    <source>
        <dbReference type="EMBL" id="AUD79213.1"/>
    </source>
</evidence>
<keyword evidence="5" id="KW-0408">Iron</keyword>
<organism evidence="10 11">
    <name type="scientific">Kangiella profundi</name>
    <dbReference type="NCBI Taxonomy" id="1561924"/>
    <lineage>
        <taxon>Bacteria</taxon>
        <taxon>Pseudomonadati</taxon>
        <taxon>Pseudomonadota</taxon>
        <taxon>Gammaproteobacteria</taxon>
        <taxon>Kangiellales</taxon>
        <taxon>Kangiellaceae</taxon>
        <taxon>Kangiella</taxon>
    </lineage>
</organism>
<name>A0A2K9AS22_9GAMM</name>
<dbReference type="PANTHER" id="PTHR37424">
    <property type="entry name" value="BACTERIOFERRITIN-ASSOCIATED FERREDOXIN"/>
    <property type="match status" value="1"/>
</dbReference>
<dbReference type="PANTHER" id="PTHR37424:SF1">
    <property type="entry name" value="BACTERIOFERRITIN-ASSOCIATED FERREDOXIN"/>
    <property type="match status" value="1"/>
</dbReference>
<evidence type="ECO:0000256" key="7">
    <source>
        <dbReference type="ARBA" id="ARBA00034078"/>
    </source>
</evidence>
<dbReference type="InterPro" id="IPR041854">
    <property type="entry name" value="BFD-like_2Fe2S-bd_dom_sf"/>
</dbReference>
<evidence type="ECO:0000256" key="8">
    <source>
        <dbReference type="ARBA" id="ARBA00039386"/>
    </source>
</evidence>
<evidence type="ECO:0000256" key="2">
    <source>
        <dbReference type="ARBA" id="ARBA00022714"/>
    </source>
</evidence>